<reference evidence="2" key="1">
    <citation type="submission" date="2017-02" db="EMBL/GenBank/DDBJ databases">
        <authorList>
            <person name="Varghese N."/>
            <person name="Submissions S."/>
        </authorList>
    </citation>
    <scope>NUCLEOTIDE SEQUENCE [LARGE SCALE GENOMIC DNA]</scope>
    <source>
        <strain evidence="2">DSM 22270</strain>
    </source>
</reference>
<dbReference type="InterPro" id="IPR021341">
    <property type="entry name" value="DUF2958"/>
</dbReference>
<protein>
    <submittedName>
        <fullName evidence="1">Uncharacterized protein</fullName>
    </submittedName>
</protein>
<dbReference type="Pfam" id="PF11171">
    <property type="entry name" value="DUF2958"/>
    <property type="match status" value="1"/>
</dbReference>
<sequence length="91" mass="10452">MLVAPSWLLSELDPYYDIAFGLCDLGMDLPELRNVSIANWKSPAPNAEYPICRMGQALRPSYPMSVYHKAARMNKQITTDQESWQLRTFLD</sequence>
<dbReference type="RefSeq" id="WP_082217919.1">
    <property type="nucleotide sequence ID" value="NZ_FUZA01000014.1"/>
</dbReference>
<organism evidence="1 2">
    <name type="scientific">Dyadobacter psychrophilus</name>
    <dbReference type="NCBI Taxonomy" id="651661"/>
    <lineage>
        <taxon>Bacteria</taxon>
        <taxon>Pseudomonadati</taxon>
        <taxon>Bacteroidota</taxon>
        <taxon>Cytophagia</taxon>
        <taxon>Cytophagales</taxon>
        <taxon>Spirosomataceae</taxon>
        <taxon>Dyadobacter</taxon>
    </lineage>
</organism>
<proteinExistence type="predicted"/>
<dbReference type="AlphaFoldDB" id="A0A1T5HG26"/>
<evidence type="ECO:0000313" key="1">
    <source>
        <dbReference type="EMBL" id="SKC19612.1"/>
    </source>
</evidence>
<dbReference type="STRING" id="651661.SAMN05660293_05497"/>
<accession>A0A1T5HG26</accession>
<name>A0A1T5HG26_9BACT</name>
<dbReference type="EMBL" id="FUZA01000014">
    <property type="protein sequence ID" value="SKC19612.1"/>
    <property type="molecule type" value="Genomic_DNA"/>
</dbReference>
<gene>
    <name evidence="1" type="ORF">SAMN05660293_05497</name>
</gene>
<dbReference type="OrthoDB" id="1070337at2"/>
<evidence type="ECO:0000313" key="2">
    <source>
        <dbReference type="Proteomes" id="UP000190897"/>
    </source>
</evidence>
<dbReference type="Proteomes" id="UP000190897">
    <property type="component" value="Unassembled WGS sequence"/>
</dbReference>
<keyword evidence="2" id="KW-1185">Reference proteome</keyword>